<dbReference type="PROSITE" id="PS50005">
    <property type="entry name" value="TPR"/>
    <property type="match status" value="2"/>
</dbReference>
<proteinExistence type="predicted"/>
<dbReference type="InterPro" id="IPR051685">
    <property type="entry name" value="Ycf3/AcsC/BcsC/TPR_MFPF"/>
</dbReference>
<dbReference type="SMART" id="SM00028">
    <property type="entry name" value="TPR"/>
    <property type="match status" value="2"/>
</dbReference>
<dbReference type="AlphaFoldDB" id="A0A382P407"/>
<dbReference type="Pfam" id="PF13424">
    <property type="entry name" value="TPR_12"/>
    <property type="match status" value="1"/>
</dbReference>
<keyword evidence="1" id="KW-0677">Repeat</keyword>
<protein>
    <submittedName>
        <fullName evidence="3">Uncharacterized protein</fullName>
    </submittedName>
</protein>
<gene>
    <name evidence="3" type="ORF">METZ01_LOCUS320998</name>
</gene>
<dbReference type="InterPro" id="IPR019734">
    <property type="entry name" value="TPR_rpt"/>
</dbReference>
<dbReference type="PROSITE" id="PS50293">
    <property type="entry name" value="TPR_REGION"/>
    <property type="match status" value="1"/>
</dbReference>
<keyword evidence="2" id="KW-0802">TPR repeat</keyword>
<dbReference type="PANTHER" id="PTHR44943:SF8">
    <property type="entry name" value="TPR REPEAT-CONTAINING PROTEIN MJ0263"/>
    <property type="match status" value="1"/>
</dbReference>
<dbReference type="PANTHER" id="PTHR44943">
    <property type="entry name" value="CELLULOSE SYNTHASE OPERON PROTEIN C"/>
    <property type="match status" value="1"/>
</dbReference>
<name>A0A382P407_9ZZZZ</name>
<dbReference type="EMBL" id="UINC01104749">
    <property type="protein sequence ID" value="SVC68144.1"/>
    <property type="molecule type" value="Genomic_DNA"/>
</dbReference>
<reference evidence="3" key="1">
    <citation type="submission" date="2018-05" db="EMBL/GenBank/DDBJ databases">
        <authorList>
            <person name="Lanie J.A."/>
            <person name="Ng W.-L."/>
            <person name="Kazmierczak K.M."/>
            <person name="Andrzejewski T.M."/>
            <person name="Davidsen T.M."/>
            <person name="Wayne K.J."/>
            <person name="Tettelin H."/>
            <person name="Glass J.I."/>
            <person name="Rusch D."/>
            <person name="Podicherti R."/>
            <person name="Tsui H.-C.T."/>
            <person name="Winkler M.E."/>
        </authorList>
    </citation>
    <scope>NUCLEOTIDE SEQUENCE</scope>
</reference>
<dbReference type="SUPFAM" id="SSF48452">
    <property type="entry name" value="TPR-like"/>
    <property type="match status" value="1"/>
</dbReference>
<evidence type="ECO:0000313" key="3">
    <source>
        <dbReference type="EMBL" id="SVC68144.1"/>
    </source>
</evidence>
<accession>A0A382P407</accession>
<dbReference type="Gene3D" id="2.60.120.620">
    <property type="entry name" value="q2cbj1_9rhob like domain"/>
    <property type="match status" value="1"/>
</dbReference>
<feature type="non-terminal residue" evidence="3">
    <location>
        <position position="1"/>
    </location>
</feature>
<evidence type="ECO:0000256" key="1">
    <source>
        <dbReference type="ARBA" id="ARBA00022737"/>
    </source>
</evidence>
<evidence type="ECO:0000256" key="2">
    <source>
        <dbReference type="ARBA" id="ARBA00022803"/>
    </source>
</evidence>
<sequence>QKAVQLEPQDAEAHNNLGVTLQELGRLEEAEASCRQAIALKSDYAEAHFNLGIILYSNGDIDSALESMEKASSIDPKSKLSRLLLSVLKSRKSRKESEVSVDNISNLRGVMGLTSNPLILNRVVEADLIPTLYEMNSRELDKTRSDDARYGNGRCSPDFSMFEDNRAIIKTVAEDLMSIMMEAVKSEIFIKDSFFNILGAGGGTTPHIHLNSLDKNKGLSLGNQKYSLVYYLSEGDQNCSKPGILKLYDPSEDILPCEGLIVIIPSSRKHSAVYSGKKDRVMIGVNFYSL</sequence>
<dbReference type="InterPro" id="IPR011990">
    <property type="entry name" value="TPR-like_helical_dom_sf"/>
</dbReference>
<dbReference type="Gene3D" id="1.25.40.10">
    <property type="entry name" value="Tetratricopeptide repeat domain"/>
    <property type="match status" value="1"/>
</dbReference>
<organism evidence="3">
    <name type="scientific">marine metagenome</name>
    <dbReference type="NCBI Taxonomy" id="408172"/>
    <lineage>
        <taxon>unclassified sequences</taxon>
        <taxon>metagenomes</taxon>
        <taxon>ecological metagenomes</taxon>
    </lineage>
</organism>